<keyword evidence="1" id="KW-0732">Signal</keyword>
<name>A0A165M6I9_9APHY</name>
<protein>
    <recommendedName>
        <fullName evidence="4">Secreted protein</fullName>
    </recommendedName>
</protein>
<feature type="chain" id="PRO_5007862188" description="Secreted protein" evidence="1">
    <location>
        <begin position="24"/>
        <end position="76"/>
    </location>
</feature>
<sequence length="76" mass="8473">MRVITRVLVLVEICSFMFDTETALPMSITIGHRTARGTGPGRPTRGRFVQIYTVISTWARSKGDYVPTPSHIYGDS</sequence>
<keyword evidence="3" id="KW-1185">Reference proteome</keyword>
<dbReference type="AlphaFoldDB" id="A0A165M6I9"/>
<reference evidence="2 3" key="1">
    <citation type="journal article" date="2016" name="Mol. Biol. Evol.">
        <title>Comparative Genomics of Early-Diverging Mushroom-Forming Fungi Provides Insights into the Origins of Lignocellulose Decay Capabilities.</title>
        <authorList>
            <person name="Nagy L.G."/>
            <person name="Riley R."/>
            <person name="Tritt A."/>
            <person name="Adam C."/>
            <person name="Daum C."/>
            <person name="Floudas D."/>
            <person name="Sun H."/>
            <person name="Yadav J.S."/>
            <person name="Pangilinan J."/>
            <person name="Larsson K.H."/>
            <person name="Matsuura K."/>
            <person name="Barry K."/>
            <person name="Labutti K."/>
            <person name="Kuo R."/>
            <person name="Ohm R.A."/>
            <person name="Bhattacharya S.S."/>
            <person name="Shirouzu T."/>
            <person name="Yoshinaga Y."/>
            <person name="Martin F.M."/>
            <person name="Grigoriev I.V."/>
            <person name="Hibbett D.S."/>
        </authorList>
    </citation>
    <scope>NUCLEOTIDE SEQUENCE [LARGE SCALE GENOMIC DNA]</scope>
    <source>
        <strain evidence="2 3">L-15889</strain>
    </source>
</reference>
<organism evidence="2 3">
    <name type="scientific">Daedalea quercina L-15889</name>
    <dbReference type="NCBI Taxonomy" id="1314783"/>
    <lineage>
        <taxon>Eukaryota</taxon>
        <taxon>Fungi</taxon>
        <taxon>Dikarya</taxon>
        <taxon>Basidiomycota</taxon>
        <taxon>Agaricomycotina</taxon>
        <taxon>Agaricomycetes</taxon>
        <taxon>Polyporales</taxon>
        <taxon>Fomitopsis</taxon>
    </lineage>
</organism>
<proteinExistence type="predicted"/>
<evidence type="ECO:0000313" key="2">
    <source>
        <dbReference type="EMBL" id="KZT65287.1"/>
    </source>
</evidence>
<evidence type="ECO:0000256" key="1">
    <source>
        <dbReference type="SAM" id="SignalP"/>
    </source>
</evidence>
<dbReference type="Proteomes" id="UP000076727">
    <property type="component" value="Unassembled WGS sequence"/>
</dbReference>
<evidence type="ECO:0008006" key="4">
    <source>
        <dbReference type="Google" id="ProtNLM"/>
    </source>
</evidence>
<dbReference type="EMBL" id="KV429108">
    <property type="protein sequence ID" value="KZT65287.1"/>
    <property type="molecule type" value="Genomic_DNA"/>
</dbReference>
<gene>
    <name evidence="2" type="ORF">DAEQUDRAFT_532447</name>
</gene>
<evidence type="ECO:0000313" key="3">
    <source>
        <dbReference type="Proteomes" id="UP000076727"/>
    </source>
</evidence>
<accession>A0A165M6I9</accession>
<feature type="signal peptide" evidence="1">
    <location>
        <begin position="1"/>
        <end position="23"/>
    </location>
</feature>